<feature type="modified residue" description="4-aspartylphosphate" evidence="6">
    <location>
        <position position="51"/>
    </location>
</feature>
<evidence type="ECO:0000256" key="4">
    <source>
        <dbReference type="ARBA" id="ARBA00022679"/>
    </source>
</evidence>
<feature type="modified residue" description="4-aspartylphosphate" evidence="6">
    <location>
        <position position="1187"/>
    </location>
</feature>
<feature type="domain" description="PAC" evidence="10">
    <location>
        <begin position="825"/>
        <end position="879"/>
    </location>
</feature>
<feature type="domain" description="PAS" evidence="9">
    <location>
        <begin position="256"/>
        <end position="311"/>
    </location>
</feature>
<dbReference type="InterPro" id="IPR035965">
    <property type="entry name" value="PAS-like_dom_sf"/>
</dbReference>
<dbReference type="InterPro" id="IPR000014">
    <property type="entry name" value="PAS"/>
</dbReference>
<evidence type="ECO:0000256" key="2">
    <source>
        <dbReference type="ARBA" id="ARBA00012438"/>
    </source>
</evidence>
<evidence type="ECO:0000259" key="7">
    <source>
        <dbReference type="PROSITE" id="PS50109"/>
    </source>
</evidence>
<dbReference type="InterPro" id="IPR001789">
    <property type="entry name" value="Sig_transdc_resp-reg_receiver"/>
</dbReference>
<feature type="domain" description="PAS" evidence="9">
    <location>
        <begin position="506"/>
        <end position="577"/>
    </location>
</feature>
<dbReference type="FunFam" id="3.30.450.20:FF:000099">
    <property type="entry name" value="Sensory box sensor histidine kinase"/>
    <property type="match status" value="1"/>
</dbReference>
<evidence type="ECO:0000259" key="9">
    <source>
        <dbReference type="PROSITE" id="PS50112"/>
    </source>
</evidence>
<dbReference type="InterPro" id="IPR011006">
    <property type="entry name" value="CheY-like_superfamily"/>
</dbReference>
<sequence>MLIVKSSLADADVMLLALRRDGVDPVWERVETTDALQAALAAGVWDVVLSDYTIAELGSPAALEIVRASDPDLPFIIVLGTVGEDVAVALMRATVNDCILKHNLSQLAATVDREVRQAGSRRANRAIARTAAHLAAVVESSDNAILSKTLDGVLTSWNLAAERLYGWTAAEAIGRNISFLVPRDKTDEWTEIMLQLQAGQQVKHFETVRLHRDGRRLDVMLTVSPVRDTGGGLVGVSKSSHDIQERKRAEGALRRSEERYRGLIESIPALVSVYDATGRPLQHNRRWYEYTGQSSEATAGTLWHEAIHPDDAVGAVVGWDRCKASGEAYSTEYRLRRGDGEYRWFLVQGVAQGDRDGIKEWVRTCTDIDDRKRAEDTLRQTADLLTAVAEGTPDAVFVKDRDGQYLLCNSAASQFLRRPSADILGHTDTEFFDPASAQWVISRDHRVMTSGVTETEEGELTVAGVTRTIQGTKAPYRDAVGNVIGVIGISRDITGQKRAAESLSASETQYRRLFEAAQDGILIVDVASRRVVDANPFLTNLLGYRLEELVGKELWEIGLFRDIEANKAAFQTLLEQGYIRYKDHPLLTKDRAQIEVEFVSNVYDVGNSRVIQCNIRDITERARAEAAVRQSEERFRAFMDHSPAAAFIKDEDGRFLYVNPTWRQQFDPEPVAWQGKSDHDFWPRETADLFRASDGECLARNAVVQTEETARTAAGTELTWLVMKFPIDDGGEMRIGGMAWDITARKRTEDDLHLRDRAIRAATQGLLITDPNKPDNPIVYVSPGFERITGYASDEVLGCNCRFLQGADTDPVAVARLREAVRDAKSCSVELLNYRKDGTPFWNELSISPVRDEVGCLTHFVGVQADATGRRSLEEQFRQVQKMEAVGQLAAGVAHDFNNLLTIINGYSEILLQGLPSDDPFRDMVTEIFKAGERSAGLTRQLLAFSRRQVLTPRILVLNGVVADTNKMLRRLIGADVRLTTTLDRGLGAVRADSGQIEQVLMNLAVNARDAMPRGGVLTIETRNVELDDAYARAHPDARPGPYVLLGVSDTGCGMSPEVRARIFEPFFTTKGAGKGTGLGLATVYGIVQQSGGHIMVDSEVGVGSTFKVYLPRVNLVAENTKAHPGAGTPPRGTETVLIAEDDDGVRALIVRVLAHNGYTVLEAADGDEAVRLSSAHVGSIHLLVTDVVMPGAGGRSVAEQVAERHPESRVLFVSGYTDDAVIRHGVLREGVNFLQKPYSPVALMFKVREVLDGAR</sequence>
<dbReference type="PROSITE" id="PS50112">
    <property type="entry name" value="PAS"/>
    <property type="match status" value="6"/>
</dbReference>
<dbReference type="Pfam" id="PF00512">
    <property type="entry name" value="HisKA"/>
    <property type="match status" value="1"/>
</dbReference>
<feature type="domain" description="PAS" evidence="9">
    <location>
        <begin position="381"/>
        <end position="451"/>
    </location>
</feature>
<proteinExistence type="predicted"/>
<dbReference type="Proteomes" id="UP000214646">
    <property type="component" value="Unassembled WGS sequence"/>
</dbReference>
<keyword evidence="4" id="KW-0808">Transferase</keyword>
<dbReference type="EMBL" id="NIDE01000020">
    <property type="protein sequence ID" value="OWK34144.1"/>
    <property type="molecule type" value="Genomic_DNA"/>
</dbReference>
<dbReference type="AlphaFoldDB" id="A0A225D3G5"/>
<dbReference type="SMART" id="SM00091">
    <property type="entry name" value="PAS"/>
    <property type="match status" value="6"/>
</dbReference>
<dbReference type="InterPro" id="IPR013767">
    <property type="entry name" value="PAS_fold"/>
</dbReference>
<comment type="catalytic activity">
    <reaction evidence="1">
        <text>ATP + protein L-histidine = ADP + protein N-phospho-L-histidine.</text>
        <dbReference type="EC" id="2.7.13.3"/>
    </reaction>
</comment>
<dbReference type="InterPro" id="IPR000700">
    <property type="entry name" value="PAS-assoc_C"/>
</dbReference>
<dbReference type="GO" id="GO:0000155">
    <property type="term" value="F:phosphorelay sensor kinase activity"/>
    <property type="evidence" value="ECO:0007669"/>
    <property type="project" value="InterPro"/>
</dbReference>
<dbReference type="InterPro" id="IPR052162">
    <property type="entry name" value="Sensor_kinase/Photoreceptor"/>
</dbReference>
<dbReference type="NCBIfam" id="TIGR00229">
    <property type="entry name" value="sensory_box"/>
    <property type="match status" value="6"/>
</dbReference>
<dbReference type="Gene3D" id="3.30.450.20">
    <property type="entry name" value="PAS domain"/>
    <property type="match status" value="6"/>
</dbReference>
<dbReference type="SMART" id="SM00387">
    <property type="entry name" value="HATPase_c"/>
    <property type="match status" value="1"/>
</dbReference>
<dbReference type="Pfam" id="PF13426">
    <property type="entry name" value="PAS_9"/>
    <property type="match status" value="1"/>
</dbReference>
<dbReference type="Gene3D" id="3.30.565.10">
    <property type="entry name" value="Histidine kinase-like ATPase, C-terminal domain"/>
    <property type="match status" value="1"/>
</dbReference>
<reference evidence="12" key="1">
    <citation type="submission" date="2017-06" db="EMBL/GenBank/DDBJ databases">
        <title>Genome analysis of Fimbriiglobus ruber SP5, the first member of the order Planctomycetales with confirmed chitinolytic capability.</title>
        <authorList>
            <person name="Ravin N.V."/>
            <person name="Rakitin A.L."/>
            <person name="Ivanova A.A."/>
            <person name="Beletsky A.V."/>
            <person name="Kulichevskaya I.S."/>
            <person name="Mardanov A.V."/>
            <person name="Dedysh S.N."/>
        </authorList>
    </citation>
    <scope>NUCLEOTIDE SEQUENCE [LARGE SCALE GENOMIC DNA]</scope>
    <source>
        <strain evidence="12">SP5</strain>
    </source>
</reference>
<dbReference type="CDD" id="cd00130">
    <property type="entry name" value="PAS"/>
    <property type="match status" value="6"/>
</dbReference>
<protein>
    <recommendedName>
        <fullName evidence="2">histidine kinase</fullName>
        <ecNumber evidence="2">2.7.13.3</ecNumber>
    </recommendedName>
</protein>
<feature type="domain" description="Histidine kinase" evidence="7">
    <location>
        <begin position="892"/>
        <end position="1115"/>
    </location>
</feature>
<dbReference type="Pfam" id="PF08448">
    <property type="entry name" value="PAS_4"/>
    <property type="match status" value="2"/>
</dbReference>
<accession>A0A225D3G5</accession>
<dbReference type="PANTHER" id="PTHR43304">
    <property type="entry name" value="PHYTOCHROME-LIKE PROTEIN CPH1"/>
    <property type="match status" value="1"/>
</dbReference>
<dbReference type="SUPFAM" id="SSF55874">
    <property type="entry name" value="ATPase domain of HSP90 chaperone/DNA topoisomerase II/histidine kinase"/>
    <property type="match status" value="1"/>
</dbReference>
<dbReference type="PROSITE" id="PS50113">
    <property type="entry name" value="PAC"/>
    <property type="match status" value="4"/>
</dbReference>
<dbReference type="SMART" id="SM00388">
    <property type="entry name" value="HisKA"/>
    <property type="match status" value="1"/>
</dbReference>
<dbReference type="Pfam" id="PF13188">
    <property type="entry name" value="PAS_8"/>
    <property type="match status" value="1"/>
</dbReference>
<dbReference type="Gene3D" id="1.10.287.130">
    <property type="match status" value="1"/>
</dbReference>
<feature type="domain" description="PAC" evidence="10">
    <location>
        <begin position="453"/>
        <end position="505"/>
    </location>
</feature>
<dbReference type="GO" id="GO:0006355">
    <property type="term" value="P:regulation of DNA-templated transcription"/>
    <property type="evidence" value="ECO:0007669"/>
    <property type="project" value="InterPro"/>
</dbReference>
<keyword evidence="3 6" id="KW-0597">Phosphoprotein</keyword>
<dbReference type="InterPro" id="IPR001610">
    <property type="entry name" value="PAC"/>
</dbReference>
<dbReference type="InterPro" id="IPR004358">
    <property type="entry name" value="Sig_transdc_His_kin-like_C"/>
</dbReference>
<evidence type="ECO:0000256" key="5">
    <source>
        <dbReference type="ARBA" id="ARBA00022777"/>
    </source>
</evidence>
<dbReference type="SMART" id="SM00086">
    <property type="entry name" value="PAC"/>
    <property type="match status" value="5"/>
</dbReference>
<dbReference type="CDD" id="cd00082">
    <property type="entry name" value="HisKA"/>
    <property type="match status" value="1"/>
</dbReference>
<dbReference type="Gene3D" id="3.40.50.2300">
    <property type="match status" value="2"/>
</dbReference>
<dbReference type="InterPro" id="IPR013656">
    <property type="entry name" value="PAS_4"/>
</dbReference>
<feature type="domain" description="Response regulatory" evidence="8">
    <location>
        <begin position="1"/>
        <end position="116"/>
    </location>
</feature>
<dbReference type="InterPro" id="IPR003661">
    <property type="entry name" value="HisK_dim/P_dom"/>
</dbReference>
<evidence type="ECO:0000256" key="1">
    <source>
        <dbReference type="ARBA" id="ARBA00000085"/>
    </source>
</evidence>
<evidence type="ECO:0000259" key="8">
    <source>
        <dbReference type="PROSITE" id="PS50110"/>
    </source>
</evidence>
<dbReference type="SUPFAM" id="SSF47384">
    <property type="entry name" value="Homodimeric domain of signal transducing histidine kinase"/>
    <property type="match status" value="1"/>
</dbReference>
<evidence type="ECO:0000259" key="10">
    <source>
        <dbReference type="PROSITE" id="PS50113"/>
    </source>
</evidence>
<dbReference type="InterPro" id="IPR036890">
    <property type="entry name" value="HATPase_C_sf"/>
</dbReference>
<feature type="domain" description="PAS" evidence="9">
    <location>
        <begin position="631"/>
        <end position="661"/>
    </location>
</feature>
<dbReference type="PANTHER" id="PTHR43304:SF1">
    <property type="entry name" value="PAC DOMAIN-CONTAINING PROTEIN"/>
    <property type="match status" value="1"/>
</dbReference>
<feature type="domain" description="PAC" evidence="10">
    <location>
        <begin position="203"/>
        <end position="255"/>
    </location>
</feature>
<dbReference type="PRINTS" id="PR00344">
    <property type="entry name" value="BCTRLSENSOR"/>
</dbReference>
<dbReference type="InterPro" id="IPR013655">
    <property type="entry name" value="PAS_fold_3"/>
</dbReference>
<dbReference type="InterPro" id="IPR036097">
    <property type="entry name" value="HisK_dim/P_sf"/>
</dbReference>
<evidence type="ECO:0000313" key="12">
    <source>
        <dbReference type="Proteomes" id="UP000214646"/>
    </source>
</evidence>
<dbReference type="Pfam" id="PF00989">
    <property type="entry name" value="PAS"/>
    <property type="match status" value="1"/>
</dbReference>
<comment type="caution">
    <text evidence="11">The sequence shown here is derived from an EMBL/GenBank/DDBJ whole genome shotgun (WGS) entry which is preliminary data.</text>
</comment>
<dbReference type="CDD" id="cd00156">
    <property type="entry name" value="REC"/>
    <property type="match status" value="1"/>
</dbReference>
<organism evidence="11 12">
    <name type="scientific">Fimbriiglobus ruber</name>
    <dbReference type="NCBI Taxonomy" id="1908690"/>
    <lineage>
        <taxon>Bacteria</taxon>
        <taxon>Pseudomonadati</taxon>
        <taxon>Planctomycetota</taxon>
        <taxon>Planctomycetia</taxon>
        <taxon>Gemmatales</taxon>
        <taxon>Gemmataceae</taxon>
        <taxon>Fimbriiglobus</taxon>
    </lineage>
</organism>
<dbReference type="PROSITE" id="PS50109">
    <property type="entry name" value="HIS_KIN"/>
    <property type="match status" value="1"/>
</dbReference>
<evidence type="ECO:0000256" key="6">
    <source>
        <dbReference type="PROSITE-ProRule" id="PRU00169"/>
    </source>
</evidence>
<dbReference type="Pfam" id="PF02518">
    <property type="entry name" value="HATPase_c"/>
    <property type="match status" value="1"/>
</dbReference>
<dbReference type="Pfam" id="PF00072">
    <property type="entry name" value="Response_reg"/>
    <property type="match status" value="1"/>
</dbReference>
<dbReference type="Pfam" id="PF08447">
    <property type="entry name" value="PAS_3"/>
    <property type="match status" value="1"/>
</dbReference>
<feature type="domain" description="PAS" evidence="9">
    <location>
        <begin position="757"/>
        <end position="824"/>
    </location>
</feature>
<evidence type="ECO:0000313" key="11">
    <source>
        <dbReference type="EMBL" id="OWK34144.1"/>
    </source>
</evidence>
<gene>
    <name evidence="11" type="ORF">FRUB_10115</name>
</gene>
<dbReference type="InterPro" id="IPR003594">
    <property type="entry name" value="HATPase_dom"/>
</dbReference>
<keyword evidence="12" id="KW-1185">Reference proteome</keyword>
<feature type="domain" description="PAC" evidence="10">
    <location>
        <begin position="329"/>
        <end position="380"/>
    </location>
</feature>
<dbReference type="InterPro" id="IPR005467">
    <property type="entry name" value="His_kinase_dom"/>
</dbReference>
<dbReference type="PROSITE" id="PS50110">
    <property type="entry name" value="RESPONSE_REGULATORY"/>
    <property type="match status" value="2"/>
</dbReference>
<feature type="domain" description="Response regulatory" evidence="8">
    <location>
        <begin position="1136"/>
        <end position="1252"/>
    </location>
</feature>
<dbReference type="SUPFAM" id="SSF55785">
    <property type="entry name" value="PYP-like sensor domain (PAS domain)"/>
    <property type="match status" value="6"/>
</dbReference>
<name>A0A225D3G5_9BACT</name>
<dbReference type="SUPFAM" id="SSF52172">
    <property type="entry name" value="CheY-like"/>
    <property type="match status" value="2"/>
</dbReference>
<dbReference type="SMART" id="SM00448">
    <property type="entry name" value="REC"/>
    <property type="match status" value="1"/>
</dbReference>
<feature type="domain" description="PAS" evidence="9">
    <location>
        <begin position="130"/>
        <end position="185"/>
    </location>
</feature>
<keyword evidence="5 11" id="KW-0418">Kinase</keyword>
<dbReference type="EC" id="2.7.13.3" evidence="2"/>
<evidence type="ECO:0000256" key="3">
    <source>
        <dbReference type="ARBA" id="ARBA00022553"/>
    </source>
</evidence>